<dbReference type="InterPro" id="IPR037165">
    <property type="entry name" value="AldOxase/xan_DH_Mopterin-bd_sf"/>
</dbReference>
<dbReference type="RefSeq" id="WP_149083070.1">
    <property type="nucleotide sequence ID" value="NZ_VTAW01000045.1"/>
</dbReference>
<keyword evidence="1" id="KW-0500">Molybdenum</keyword>
<dbReference type="InterPro" id="IPR036856">
    <property type="entry name" value="Ald_Oxase/Xan_DH_a/b_sf"/>
</dbReference>
<evidence type="ECO:0000256" key="2">
    <source>
        <dbReference type="ARBA" id="ARBA00023002"/>
    </source>
</evidence>
<dbReference type="Pfam" id="PF20256">
    <property type="entry name" value="MoCoBD_2"/>
    <property type="match status" value="1"/>
</dbReference>
<dbReference type="PANTHER" id="PTHR11908">
    <property type="entry name" value="XANTHINE DEHYDROGENASE"/>
    <property type="match status" value="1"/>
</dbReference>
<evidence type="ECO:0000313" key="4">
    <source>
        <dbReference type="EMBL" id="TYT60397.1"/>
    </source>
</evidence>
<reference evidence="4 5" key="1">
    <citation type="submission" date="2019-08" db="EMBL/GenBank/DDBJ databases">
        <title>Archaea genome.</title>
        <authorList>
            <person name="Kajale S."/>
            <person name="Shouche Y."/>
            <person name="Deshpande N."/>
            <person name="Sharma A."/>
        </authorList>
    </citation>
    <scope>NUCLEOTIDE SEQUENCE [LARGE SCALE GENOMIC DNA]</scope>
    <source>
        <strain evidence="4 5">ESP3B_9</strain>
    </source>
</reference>
<sequence>MSEQESVTDRVFGSSVERREDRSILTGVAEYTDEKLPDAAHVAILRSQYAHATLESVDVDQAENRDDVVAVFTGADVEESGIPNDIPTAWSLPGLVTPQYRIIATDKVRHTGDAIAAVVAEDRYAAHNALGDIDVTYDRLDAVTEPDEAVDSDVTVHEEAPDNVAFDFTIGDADAVSEAFSAADHVTSVDLEQPRIIPNAVEPRAAAADYDPDSDDLTVWMTSQNPHLHRMLMSTATLGHPEHKLRIVAPEVGGGFGSKIYHYPDEAITAWCAKQLGRAVTWQATRREGYITDCHGRDHVTEAQLAVDTDGSIRGLRVETHAGLGAHLSQFATATPSYLYATILSSEYDIPAIHCRVIGAFTNTTPVDAYRGAGRAEGIYVTERIVDAAASELGMDPAEIRRTNLISPDEFPFETSVAMVYDSGEYETAMDRALELVEYDELRDRQRELRDDDRYLGIGIANFVESAGLSPSKAAGELGAAAGGWEAGVVRFHPSGTVTVACGTADQGQGHRTTFAQVAAEELGVPLEDVDVVEGDTDAVPQGMGTYGSRSGPVGGGAIATSARKVVEKAKRIAAHSLEASVDDVEFDDGEFSVVGAPDRSVTIQEVALEAYLGHDIPGDAEPGLEATSYYDPENFTFPFGTHVAVVEVDPETGEVDLQTYVAVDDCGEQINPMIVEGQVHGGIAQGVGAALYEGAVYDDTGTLVTGSMNEYALPRAHQLPDYETDSTVTPSPHNPIGVKGVGESATIAAAPAVVNAVVDALEPFDVDHLDMPLSNERVWRAIDAATEGDS</sequence>
<dbReference type="Pfam" id="PF01315">
    <property type="entry name" value="Ald_Xan_dh_C"/>
    <property type="match status" value="1"/>
</dbReference>
<dbReference type="SMART" id="SM01008">
    <property type="entry name" value="Ald_Xan_dh_C"/>
    <property type="match status" value="1"/>
</dbReference>
<dbReference type="AlphaFoldDB" id="A0A5D5AHU1"/>
<dbReference type="GO" id="GO:0016491">
    <property type="term" value="F:oxidoreductase activity"/>
    <property type="evidence" value="ECO:0007669"/>
    <property type="project" value="UniProtKB-KW"/>
</dbReference>
<dbReference type="InterPro" id="IPR008274">
    <property type="entry name" value="AldOxase/xan_DH_MoCoBD1"/>
</dbReference>
<evidence type="ECO:0000313" key="5">
    <source>
        <dbReference type="Proteomes" id="UP000324104"/>
    </source>
</evidence>
<dbReference type="Proteomes" id="UP000324104">
    <property type="component" value="Unassembled WGS sequence"/>
</dbReference>
<dbReference type="Gene3D" id="3.90.1170.50">
    <property type="entry name" value="Aldehyde oxidase/xanthine dehydrogenase, a/b hammerhead"/>
    <property type="match status" value="1"/>
</dbReference>
<keyword evidence="2" id="KW-0560">Oxidoreductase</keyword>
<evidence type="ECO:0000259" key="3">
    <source>
        <dbReference type="SMART" id="SM01008"/>
    </source>
</evidence>
<dbReference type="SUPFAM" id="SSF54665">
    <property type="entry name" value="CO dehydrogenase molybdoprotein N-domain-like"/>
    <property type="match status" value="1"/>
</dbReference>
<dbReference type="InterPro" id="IPR046867">
    <property type="entry name" value="AldOxase/xan_DH_MoCoBD2"/>
</dbReference>
<dbReference type="GO" id="GO:0005506">
    <property type="term" value="F:iron ion binding"/>
    <property type="evidence" value="ECO:0007669"/>
    <property type="project" value="InterPro"/>
</dbReference>
<gene>
    <name evidence="4" type="ORF">FYC77_18980</name>
</gene>
<evidence type="ECO:0000256" key="1">
    <source>
        <dbReference type="ARBA" id="ARBA00022505"/>
    </source>
</evidence>
<keyword evidence="5" id="KW-1185">Reference proteome</keyword>
<comment type="caution">
    <text evidence="4">The sequence shown here is derived from an EMBL/GenBank/DDBJ whole genome shotgun (WGS) entry which is preliminary data.</text>
</comment>
<dbReference type="InterPro" id="IPR016208">
    <property type="entry name" value="Ald_Oxase/xanthine_DH-like"/>
</dbReference>
<dbReference type="PANTHER" id="PTHR11908:SF132">
    <property type="entry name" value="ALDEHYDE OXIDASE 1-RELATED"/>
    <property type="match status" value="1"/>
</dbReference>
<dbReference type="Pfam" id="PF02738">
    <property type="entry name" value="MoCoBD_1"/>
    <property type="match status" value="1"/>
</dbReference>
<dbReference type="Gene3D" id="3.30.365.10">
    <property type="entry name" value="Aldehyde oxidase/xanthine dehydrogenase, molybdopterin binding domain"/>
    <property type="match status" value="4"/>
</dbReference>
<feature type="domain" description="Aldehyde oxidase/xanthine dehydrogenase a/b hammerhead" evidence="3">
    <location>
        <begin position="26"/>
        <end position="141"/>
    </location>
</feature>
<dbReference type="InterPro" id="IPR000674">
    <property type="entry name" value="Ald_Oxase/Xan_DH_a/b"/>
</dbReference>
<dbReference type="EMBL" id="VTAW01000045">
    <property type="protein sequence ID" value="TYT60397.1"/>
    <property type="molecule type" value="Genomic_DNA"/>
</dbReference>
<proteinExistence type="predicted"/>
<name>A0A5D5AHU1_9EURY</name>
<dbReference type="SUPFAM" id="SSF56003">
    <property type="entry name" value="Molybdenum cofactor-binding domain"/>
    <property type="match status" value="1"/>
</dbReference>
<organism evidence="4 5">
    <name type="scientific">Natrialba swarupiae</name>
    <dbReference type="NCBI Taxonomy" id="2448032"/>
    <lineage>
        <taxon>Archaea</taxon>
        <taxon>Methanobacteriati</taxon>
        <taxon>Methanobacteriota</taxon>
        <taxon>Stenosarchaea group</taxon>
        <taxon>Halobacteria</taxon>
        <taxon>Halobacteriales</taxon>
        <taxon>Natrialbaceae</taxon>
        <taxon>Natrialba</taxon>
    </lineage>
</organism>
<protein>
    <submittedName>
        <fullName evidence="4">Molybdopterin-dependent oxidoreductase</fullName>
    </submittedName>
</protein>
<accession>A0A5D5AHU1</accession>